<comment type="caution">
    <text evidence="2">The sequence shown here is derived from an EMBL/GenBank/DDBJ whole genome shotgun (WGS) entry which is preliminary data.</text>
</comment>
<keyword evidence="3" id="KW-1185">Reference proteome</keyword>
<proteinExistence type="predicted"/>
<evidence type="ECO:0000313" key="2">
    <source>
        <dbReference type="EMBL" id="KAG6738134.1"/>
    </source>
</evidence>
<dbReference type="GO" id="GO:0004523">
    <property type="term" value="F:RNA-DNA hybrid ribonuclease activity"/>
    <property type="evidence" value="ECO:0007669"/>
    <property type="project" value="InterPro"/>
</dbReference>
<dbReference type="CDD" id="cd06222">
    <property type="entry name" value="RNase_H_like"/>
    <property type="match status" value="1"/>
</dbReference>
<protein>
    <recommendedName>
        <fullName evidence="1">RNase H type-1 domain-containing protein</fullName>
    </recommendedName>
</protein>
<dbReference type="EMBL" id="JAAWWB010000038">
    <property type="protein sequence ID" value="KAG6738134.1"/>
    <property type="molecule type" value="Genomic_DNA"/>
</dbReference>
<organism evidence="2 3">
    <name type="scientific">Populus tomentosa</name>
    <name type="common">Chinese white poplar</name>
    <dbReference type="NCBI Taxonomy" id="118781"/>
    <lineage>
        <taxon>Eukaryota</taxon>
        <taxon>Viridiplantae</taxon>
        <taxon>Streptophyta</taxon>
        <taxon>Embryophyta</taxon>
        <taxon>Tracheophyta</taxon>
        <taxon>Spermatophyta</taxon>
        <taxon>Magnoliopsida</taxon>
        <taxon>eudicotyledons</taxon>
        <taxon>Gunneridae</taxon>
        <taxon>Pentapetalae</taxon>
        <taxon>rosids</taxon>
        <taxon>fabids</taxon>
        <taxon>Malpighiales</taxon>
        <taxon>Salicaceae</taxon>
        <taxon>Saliceae</taxon>
        <taxon>Populus</taxon>
    </lineage>
</organism>
<evidence type="ECO:0000259" key="1">
    <source>
        <dbReference type="Pfam" id="PF13456"/>
    </source>
</evidence>
<dbReference type="GO" id="GO:0003676">
    <property type="term" value="F:nucleic acid binding"/>
    <property type="evidence" value="ECO:0007669"/>
    <property type="project" value="InterPro"/>
</dbReference>
<feature type="domain" description="RNase H type-1" evidence="1">
    <location>
        <begin position="75"/>
        <end position="132"/>
    </location>
</feature>
<dbReference type="Proteomes" id="UP000886885">
    <property type="component" value="Chromosome 19D"/>
</dbReference>
<accession>A0A8X7XU18</accession>
<dbReference type="InterPro" id="IPR002156">
    <property type="entry name" value="RNaseH_domain"/>
</dbReference>
<evidence type="ECO:0000313" key="3">
    <source>
        <dbReference type="Proteomes" id="UP000886885"/>
    </source>
</evidence>
<name>A0A8X7XU18_POPTO</name>
<dbReference type="AlphaFoldDB" id="A0A8X7XU18"/>
<dbReference type="InterPro" id="IPR044730">
    <property type="entry name" value="RNase_H-like_dom_plant"/>
</dbReference>
<reference evidence="2" key="1">
    <citation type="journal article" date="2020" name="bioRxiv">
        <title>Hybrid origin of Populus tomentosa Carr. identified through genome sequencing and phylogenomic analysis.</title>
        <authorList>
            <person name="An X."/>
            <person name="Gao K."/>
            <person name="Chen Z."/>
            <person name="Li J."/>
            <person name="Yang X."/>
            <person name="Yang X."/>
            <person name="Zhou J."/>
            <person name="Guo T."/>
            <person name="Zhao T."/>
            <person name="Huang S."/>
            <person name="Miao D."/>
            <person name="Khan W.U."/>
            <person name="Rao P."/>
            <person name="Ye M."/>
            <person name="Lei B."/>
            <person name="Liao W."/>
            <person name="Wang J."/>
            <person name="Ji L."/>
            <person name="Li Y."/>
            <person name="Guo B."/>
            <person name="Mustafa N.S."/>
            <person name="Li S."/>
            <person name="Yun Q."/>
            <person name="Keller S.R."/>
            <person name="Mao J."/>
            <person name="Zhang R."/>
            <person name="Strauss S.H."/>
        </authorList>
    </citation>
    <scope>NUCLEOTIDE SEQUENCE</scope>
    <source>
        <strain evidence="2">GM15</strain>
        <tissue evidence="2">Leaf</tissue>
    </source>
</reference>
<gene>
    <name evidence="2" type="ORF">POTOM_059694</name>
</gene>
<dbReference type="OrthoDB" id="931425at2759"/>
<sequence>MCVRIKTIHSDFPYCALDLLLSADVLKKMVKCKENWSSCSVVSPQRTDSERNVDGSAIGKPGEGRDWRQDFAGKEFVIESDSANVVQWMNEPSIRPWRYKDLFSLAERFSSQISFAHMLREGNHCANVLAKQGVLKQWT</sequence>
<dbReference type="Pfam" id="PF13456">
    <property type="entry name" value="RVT_3"/>
    <property type="match status" value="1"/>
</dbReference>